<keyword evidence="7 10" id="KW-0472">Membrane</keyword>
<evidence type="ECO:0000256" key="11">
    <source>
        <dbReference type="SAM" id="SignalP"/>
    </source>
</evidence>
<dbReference type="GO" id="GO:0008519">
    <property type="term" value="F:ammonium channel activity"/>
    <property type="evidence" value="ECO:0007669"/>
    <property type="project" value="InterPro"/>
</dbReference>
<evidence type="ECO:0000256" key="6">
    <source>
        <dbReference type="ARBA" id="ARBA00022989"/>
    </source>
</evidence>
<feature type="domain" description="Ammonium transporter AmtB-like" evidence="12">
    <location>
        <begin position="81"/>
        <end position="511"/>
    </location>
</feature>
<feature type="transmembrane region" description="Helical" evidence="10">
    <location>
        <begin position="358"/>
        <end position="378"/>
    </location>
</feature>
<feature type="transmembrane region" description="Helical" evidence="10">
    <location>
        <begin position="207"/>
        <end position="230"/>
    </location>
</feature>
<feature type="transmembrane region" description="Helical" evidence="10">
    <location>
        <begin position="260"/>
        <end position="281"/>
    </location>
</feature>
<protein>
    <recommendedName>
        <fullName evidence="9 10">Ammonium transporter</fullName>
    </recommendedName>
</protein>
<feature type="transmembrane region" description="Helical" evidence="10">
    <location>
        <begin position="459"/>
        <end position="481"/>
    </location>
</feature>
<evidence type="ECO:0000313" key="13">
    <source>
        <dbReference type="EMBL" id="RSZ55327.1"/>
    </source>
</evidence>
<dbReference type="OrthoDB" id="9814202at2"/>
<proteinExistence type="inferred from homology"/>
<dbReference type="Proteomes" id="UP000278085">
    <property type="component" value="Unassembled WGS sequence"/>
</dbReference>
<feature type="transmembrane region" description="Helical" evidence="10">
    <location>
        <begin position="178"/>
        <end position="200"/>
    </location>
</feature>
<keyword evidence="11" id="KW-0732">Signal</keyword>
<gene>
    <name evidence="13" type="primary">amt</name>
    <name evidence="13" type="ORF">EJB06_30080</name>
</gene>
<evidence type="ECO:0000256" key="9">
    <source>
        <dbReference type="ARBA" id="ARBA00050025"/>
    </source>
</evidence>
<dbReference type="AlphaFoldDB" id="A0A430HCU9"/>
<feature type="chain" id="PRO_5019281362" description="Ammonium transporter" evidence="11">
    <location>
        <begin position="29"/>
        <end position="513"/>
    </location>
</feature>
<feature type="transmembrane region" description="Helical" evidence="10">
    <location>
        <begin position="413"/>
        <end position="433"/>
    </location>
</feature>
<comment type="similarity">
    <text evidence="2 10">Belongs to the ammonia transporter channel (TC 1.A.11.2) family.</text>
</comment>
<evidence type="ECO:0000256" key="5">
    <source>
        <dbReference type="ARBA" id="ARBA00022692"/>
    </source>
</evidence>
<evidence type="ECO:0000256" key="4">
    <source>
        <dbReference type="ARBA" id="ARBA00022475"/>
    </source>
</evidence>
<feature type="transmembrane region" description="Helical" evidence="10">
    <location>
        <begin position="293"/>
        <end position="313"/>
    </location>
</feature>
<organism evidence="13 14">
    <name type="scientific">Massilia atriviolacea</name>
    <dbReference type="NCBI Taxonomy" id="2495579"/>
    <lineage>
        <taxon>Bacteria</taxon>
        <taxon>Pseudomonadati</taxon>
        <taxon>Pseudomonadota</taxon>
        <taxon>Betaproteobacteria</taxon>
        <taxon>Burkholderiales</taxon>
        <taxon>Oxalobacteraceae</taxon>
        <taxon>Telluria group</taxon>
        <taxon>Massilia</taxon>
    </lineage>
</organism>
<evidence type="ECO:0000256" key="1">
    <source>
        <dbReference type="ARBA" id="ARBA00004651"/>
    </source>
</evidence>
<evidence type="ECO:0000259" key="12">
    <source>
        <dbReference type="Pfam" id="PF00909"/>
    </source>
</evidence>
<evidence type="ECO:0000313" key="14">
    <source>
        <dbReference type="Proteomes" id="UP000278085"/>
    </source>
</evidence>
<name>A0A430HCU9_9BURK</name>
<evidence type="ECO:0000256" key="10">
    <source>
        <dbReference type="RuleBase" id="RU362002"/>
    </source>
</evidence>
<dbReference type="GO" id="GO:0005886">
    <property type="term" value="C:plasma membrane"/>
    <property type="evidence" value="ECO:0007669"/>
    <property type="project" value="UniProtKB-SubCell"/>
</dbReference>
<dbReference type="InterPro" id="IPR029020">
    <property type="entry name" value="Ammonium/urea_transptr"/>
</dbReference>
<dbReference type="PROSITE" id="PS01219">
    <property type="entry name" value="AMMONIUM_TRANSP"/>
    <property type="match status" value="1"/>
</dbReference>
<keyword evidence="14" id="KW-1185">Reference proteome</keyword>
<dbReference type="SUPFAM" id="SSF111352">
    <property type="entry name" value="Ammonium transporter"/>
    <property type="match status" value="1"/>
</dbReference>
<comment type="subcellular location">
    <subcellularLocation>
        <location evidence="1 10">Cell membrane</location>
        <topology evidence="1 10">Multi-pass membrane protein</topology>
    </subcellularLocation>
</comment>
<dbReference type="NCBIfam" id="TIGR00836">
    <property type="entry name" value="amt"/>
    <property type="match status" value="1"/>
</dbReference>
<evidence type="ECO:0000256" key="8">
    <source>
        <dbReference type="ARBA" id="ARBA00023177"/>
    </source>
</evidence>
<feature type="transmembrane region" description="Helical" evidence="10">
    <location>
        <begin position="113"/>
        <end position="133"/>
    </location>
</feature>
<keyword evidence="4" id="KW-1003">Cell membrane</keyword>
<dbReference type="Gene3D" id="1.10.3430.10">
    <property type="entry name" value="Ammonium transporter AmtB like domains"/>
    <property type="match status" value="1"/>
</dbReference>
<dbReference type="InterPro" id="IPR001905">
    <property type="entry name" value="Ammonium_transpt"/>
</dbReference>
<sequence>MNKTITTWLAGLALMCAMGAALPLPASAQDAPKPDTAAAVVAPVDAPATTAVTPAPASASVATPAPAAAPAPVPQKGDTTWMFIATVLVILMTIPGLALFYGGLVRTKNMLSVLMQVFVVFALIIVLWCIYGYSVAFTPGNAVIGGFDRALLTGIWDPAKGAFAYAATFSKGVVIPEFIYVAFQGTFAAITCCLIVGAFAERIKFAAVLAFMVLWFTFGYLPIAHMVWFWTGPDAITDAATLATETAKAGWLFQKGALDFAGGTVVHINAAVAGLMGAILIGKRVGYGREAMAPHSLTMTMIGASLLWVGWFGFNAGSALEAGDIAALAFINTLLATACATLSWVLGEWVTKGKPSMLGAASGAVAGLVAITPAAGFVGPMGGLVIGLLAGIVCLWGVNGLKRLIGADDSLDVFGVHGVGGIVGALLTGVFAAPSLGGQGIFDYVANKASADYSIGGQVLTQLTAVGTTILWSALVSFAAYKLVDLVIGLRVPEEEEREGLDITSHGESAYHG</sequence>
<dbReference type="PANTHER" id="PTHR43029:SF10">
    <property type="entry name" value="AMMONIUM TRANSPORTER MEP2"/>
    <property type="match status" value="1"/>
</dbReference>
<comment type="caution">
    <text evidence="13">The sequence shown here is derived from an EMBL/GenBank/DDBJ whole genome shotgun (WGS) entry which is preliminary data.</text>
</comment>
<keyword evidence="6 10" id="KW-1133">Transmembrane helix</keyword>
<evidence type="ECO:0000256" key="3">
    <source>
        <dbReference type="ARBA" id="ARBA00022448"/>
    </source>
</evidence>
<reference evidence="13 14" key="1">
    <citation type="submission" date="2018-12" db="EMBL/GenBank/DDBJ databases">
        <authorList>
            <person name="Yang E."/>
        </authorList>
    </citation>
    <scope>NUCLEOTIDE SEQUENCE [LARGE SCALE GENOMIC DNA]</scope>
    <source>
        <strain evidence="13 14">SOD</strain>
    </source>
</reference>
<dbReference type="PANTHER" id="PTHR43029">
    <property type="entry name" value="AMMONIUM TRANSPORTER MEP2"/>
    <property type="match status" value="1"/>
</dbReference>
<keyword evidence="8 10" id="KW-0924">Ammonia transport</keyword>
<dbReference type="FunFam" id="1.10.3430.10:FF:000007">
    <property type="entry name" value="Ammonium transporter"/>
    <property type="match status" value="1"/>
</dbReference>
<dbReference type="RefSeq" id="WP_126077709.1">
    <property type="nucleotide sequence ID" value="NZ_CP051166.1"/>
</dbReference>
<accession>A0A430HCU9</accession>
<feature type="signal peptide" evidence="11">
    <location>
        <begin position="1"/>
        <end position="28"/>
    </location>
</feature>
<dbReference type="InterPro" id="IPR024041">
    <property type="entry name" value="NH4_transpt_AmtB-like_dom"/>
</dbReference>
<feature type="transmembrane region" description="Helical" evidence="10">
    <location>
        <begin position="81"/>
        <end position="101"/>
    </location>
</feature>
<feature type="transmembrane region" description="Helical" evidence="10">
    <location>
        <begin position="384"/>
        <end position="401"/>
    </location>
</feature>
<evidence type="ECO:0000256" key="7">
    <source>
        <dbReference type="ARBA" id="ARBA00023136"/>
    </source>
</evidence>
<keyword evidence="3 10" id="KW-0813">Transport</keyword>
<keyword evidence="5 10" id="KW-0812">Transmembrane</keyword>
<dbReference type="EMBL" id="RXLQ01000028">
    <property type="protein sequence ID" value="RSZ55327.1"/>
    <property type="molecule type" value="Genomic_DNA"/>
</dbReference>
<dbReference type="InterPro" id="IPR018047">
    <property type="entry name" value="Ammonium_transpt_CS"/>
</dbReference>
<dbReference type="Pfam" id="PF00909">
    <property type="entry name" value="Ammonium_transp"/>
    <property type="match status" value="1"/>
</dbReference>
<feature type="transmembrane region" description="Helical" evidence="10">
    <location>
        <begin position="325"/>
        <end position="346"/>
    </location>
</feature>
<evidence type="ECO:0000256" key="2">
    <source>
        <dbReference type="ARBA" id="ARBA00005887"/>
    </source>
</evidence>